<evidence type="ECO:0000313" key="2">
    <source>
        <dbReference type="Proteomes" id="UP000250235"/>
    </source>
</evidence>
<organism evidence="1 2">
    <name type="scientific">Dorcoceras hygrometricum</name>
    <dbReference type="NCBI Taxonomy" id="472368"/>
    <lineage>
        <taxon>Eukaryota</taxon>
        <taxon>Viridiplantae</taxon>
        <taxon>Streptophyta</taxon>
        <taxon>Embryophyta</taxon>
        <taxon>Tracheophyta</taxon>
        <taxon>Spermatophyta</taxon>
        <taxon>Magnoliopsida</taxon>
        <taxon>eudicotyledons</taxon>
        <taxon>Gunneridae</taxon>
        <taxon>Pentapetalae</taxon>
        <taxon>asterids</taxon>
        <taxon>lamiids</taxon>
        <taxon>Lamiales</taxon>
        <taxon>Gesneriaceae</taxon>
        <taxon>Didymocarpoideae</taxon>
        <taxon>Trichosporeae</taxon>
        <taxon>Loxocarpinae</taxon>
        <taxon>Dorcoceras</taxon>
    </lineage>
</organism>
<accession>A0A2Z7CHC9</accession>
<reference evidence="1 2" key="1">
    <citation type="journal article" date="2015" name="Proc. Natl. Acad. Sci. U.S.A.">
        <title>The resurrection genome of Boea hygrometrica: A blueprint for survival of dehydration.</title>
        <authorList>
            <person name="Xiao L."/>
            <person name="Yang G."/>
            <person name="Zhang L."/>
            <person name="Yang X."/>
            <person name="Zhao S."/>
            <person name="Ji Z."/>
            <person name="Zhou Q."/>
            <person name="Hu M."/>
            <person name="Wang Y."/>
            <person name="Chen M."/>
            <person name="Xu Y."/>
            <person name="Jin H."/>
            <person name="Xiao X."/>
            <person name="Hu G."/>
            <person name="Bao F."/>
            <person name="Hu Y."/>
            <person name="Wan P."/>
            <person name="Li L."/>
            <person name="Deng X."/>
            <person name="Kuang T."/>
            <person name="Xiang C."/>
            <person name="Zhu J.K."/>
            <person name="Oliver M.J."/>
            <person name="He Y."/>
        </authorList>
    </citation>
    <scope>NUCLEOTIDE SEQUENCE [LARGE SCALE GENOMIC DNA]</scope>
    <source>
        <strain evidence="2">cv. XS01</strain>
    </source>
</reference>
<proteinExistence type="predicted"/>
<name>A0A2Z7CHC9_9LAMI</name>
<dbReference type="Proteomes" id="UP000250235">
    <property type="component" value="Unassembled WGS sequence"/>
</dbReference>
<dbReference type="EMBL" id="KQ995717">
    <property type="protein sequence ID" value="KZV46085.1"/>
    <property type="molecule type" value="Genomic_DNA"/>
</dbReference>
<sequence>MRAEQTNENKLVVAIQKFDTIKMKPGKTMTEFDERLHIVVIELIALGKEYTNREVSLKMMIAFFIDGEALGEVSPGVTIEEFRQMIIQGLFPSTDEGLAPVSLEEYQAPMTTVEHLAQDCTKEHQASEAVGGLQAQARTLKHQAPKQINPRGEQIASSSEPIKSIDFNEVAAIAAQAAAEHGEYQDSPNSRFEDTHEANQTLEIFF</sequence>
<gene>
    <name evidence="1" type="ORF">F511_27121</name>
</gene>
<keyword evidence="2" id="KW-1185">Reference proteome</keyword>
<protein>
    <submittedName>
        <fullName evidence="1">Uncharacterized protein</fullName>
    </submittedName>
</protein>
<dbReference type="AlphaFoldDB" id="A0A2Z7CHC9"/>
<evidence type="ECO:0000313" key="1">
    <source>
        <dbReference type="EMBL" id="KZV46085.1"/>
    </source>
</evidence>